<dbReference type="SUPFAM" id="SSF56672">
    <property type="entry name" value="DNA/RNA polymerases"/>
    <property type="match status" value="1"/>
</dbReference>
<dbReference type="Pfam" id="PF00078">
    <property type="entry name" value="RVT_1"/>
    <property type="match status" value="1"/>
</dbReference>
<dbReference type="EnsemblPlants" id="evm.model.10.78">
    <property type="protein sequence ID" value="cds.evm.model.10.78"/>
    <property type="gene ID" value="evm.TU.10.78"/>
</dbReference>
<dbReference type="PROSITE" id="PS50878">
    <property type="entry name" value="RT_POL"/>
    <property type="match status" value="1"/>
</dbReference>
<dbReference type="AlphaFoldDB" id="A0A803QQC4"/>
<protein>
    <recommendedName>
        <fullName evidence="1">Reverse transcriptase domain-containing protein</fullName>
    </recommendedName>
</protein>
<dbReference type="PANTHER" id="PTHR33116">
    <property type="entry name" value="REVERSE TRANSCRIPTASE ZINC-BINDING DOMAIN-CONTAINING PROTEIN-RELATED-RELATED"/>
    <property type="match status" value="1"/>
</dbReference>
<evidence type="ECO:0000259" key="1">
    <source>
        <dbReference type="PROSITE" id="PS50878"/>
    </source>
</evidence>
<proteinExistence type="predicted"/>
<dbReference type="SUPFAM" id="SSF57756">
    <property type="entry name" value="Retrovirus zinc finger-like domains"/>
    <property type="match status" value="1"/>
</dbReference>
<reference evidence="2" key="1">
    <citation type="submission" date="2021-03" db="UniProtKB">
        <authorList>
            <consortium name="EnsemblPlants"/>
        </authorList>
    </citation>
    <scope>IDENTIFICATION</scope>
</reference>
<dbReference type="SUPFAM" id="SSF56219">
    <property type="entry name" value="DNase I-like"/>
    <property type="match status" value="1"/>
</dbReference>
<accession>A0A803QQC4</accession>
<dbReference type="InterPro" id="IPR043502">
    <property type="entry name" value="DNA/RNA_pol_sf"/>
</dbReference>
<dbReference type="GO" id="GO:0008270">
    <property type="term" value="F:zinc ion binding"/>
    <property type="evidence" value="ECO:0007669"/>
    <property type="project" value="InterPro"/>
</dbReference>
<dbReference type="CDD" id="cd01650">
    <property type="entry name" value="RT_nLTR_like"/>
    <property type="match status" value="1"/>
</dbReference>
<name>A0A803QQC4_CANSA</name>
<dbReference type="EMBL" id="UZAU01000785">
    <property type="status" value="NOT_ANNOTATED_CDS"/>
    <property type="molecule type" value="Genomic_DNA"/>
</dbReference>
<dbReference type="PANTHER" id="PTHR33116:SF84">
    <property type="entry name" value="RNA-DIRECTED DNA POLYMERASE"/>
    <property type="match status" value="1"/>
</dbReference>
<sequence length="1004" mass="115910">MARCEETRVELLEVSEEEETTEDDPTLVDLFQKPLSPRSSLKLIQRQEDVQKDFLQFLQASNQCNSDVKQGKSPIPPILRSGIVRNWEPSFKQSVSTNKVKITLDDIEEEIYFWQASIVCYVLGANPPLHVLEGFVNRAWKDKIDRVKMLSYGIFIIRFNSLKDRDQILEGGYIFFSRRPVIMKAWDPNGNFKKEDVKKVPILVQLEDLDLKYWEQRSLFKIVVRTDQQFLDMLEFENEHGNNTHVGIKYEWKPIVCNNCYGLGHLADDCKKNAKVEKKWVVKEDHRPKQVVDEDGFVKVTRGTKGKEQTRITEVIRVENTFQALDTELEHQVMAEKEDAGNEGNIGGEIPLSPMDKLLCWNVRGANNQQKQRLIKQFISHQKVYFIGLLETRVKAPKLGTLYANVFEGGVSHPILRGILEGRFLVTVIYASNKRLERKRLWRDIYELNTSQRWCLMGDFNEILAKEERIGLRVSSWPDGDFLQCVNCCNLEDIKSNGNFFAWTNKQHGEDRIFSKIDRVLSNQDIWSRQVNGSKMFLVVMKLKSLKTVLKDINRDDFSDLQGVVHEAKVRLEEIKLSCKVFLPMKIYRGMKRRLGRHMLRQRLRQNRTLSIEQQDRERVHNPQLVQDAFIDYYKQLLGTEMENRRGPDGYSSFFYQDNEDTIGELVSQVVISFLEYGKILKEINSTVITLAPKIATKMLCFRLKAILPSLIFSSQGGFIKGTFIGHTIMICQDLVRHYGRKANKPSCLIKLDLQKAYDIIEWEFIEEMLEGLQFPPKFVKLIMQCISTPRCSLMFNGTLHGFFETMWGLRQGDPISPLLFVMGMEYLSRLMGKIGEKEDFSFHDRCGELKLNHLAFADDVLLFCKGKTKSVMYMLQALKLFSTTSGLYPNANKTALYCSNMEGEDIDQILRASGFTRGVLPFTYLGIPINVKKISGADCEILAEKMTATIRSWSTRNLSFAARTVLTNSILIAIQAYWSQICILPKKLYRRIEAICRSFCGKA</sequence>
<dbReference type="InterPro" id="IPR036691">
    <property type="entry name" value="Endo/exonu/phosph_ase_sf"/>
</dbReference>
<dbReference type="Gene3D" id="3.60.10.10">
    <property type="entry name" value="Endonuclease/exonuclease/phosphatase"/>
    <property type="match status" value="1"/>
</dbReference>
<dbReference type="Gramene" id="evm.model.10.78">
    <property type="protein sequence ID" value="cds.evm.model.10.78"/>
    <property type="gene ID" value="evm.TU.10.78"/>
</dbReference>
<dbReference type="Proteomes" id="UP000596661">
    <property type="component" value="Unassembled WGS sequence"/>
</dbReference>
<dbReference type="GO" id="GO:0003676">
    <property type="term" value="F:nucleic acid binding"/>
    <property type="evidence" value="ECO:0007669"/>
    <property type="project" value="InterPro"/>
</dbReference>
<feature type="domain" description="Reverse transcriptase" evidence="1">
    <location>
        <begin position="673"/>
        <end position="930"/>
    </location>
</feature>
<evidence type="ECO:0000313" key="2">
    <source>
        <dbReference type="EnsemblPlants" id="cds.evm.model.10.78"/>
    </source>
</evidence>
<evidence type="ECO:0000313" key="3">
    <source>
        <dbReference type="Proteomes" id="UP000596661"/>
    </source>
</evidence>
<dbReference type="InterPro" id="IPR000477">
    <property type="entry name" value="RT_dom"/>
</dbReference>
<organism evidence="2 3">
    <name type="scientific">Cannabis sativa</name>
    <name type="common">Hemp</name>
    <name type="synonym">Marijuana</name>
    <dbReference type="NCBI Taxonomy" id="3483"/>
    <lineage>
        <taxon>Eukaryota</taxon>
        <taxon>Viridiplantae</taxon>
        <taxon>Streptophyta</taxon>
        <taxon>Embryophyta</taxon>
        <taxon>Tracheophyta</taxon>
        <taxon>Spermatophyta</taxon>
        <taxon>Magnoliopsida</taxon>
        <taxon>eudicotyledons</taxon>
        <taxon>Gunneridae</taxon>
        <taxon>Pentapetalae</taxon>
        <taxon>rosids</taxon>
        <taxon>fabids</taxon>
        <taxon>Rosales</taxon>
        <taxon>Cannabaceae</taxon>
        <taxon>Cannabis</taxon>
    </lineage>
</organism>
<dbReference type="InterPro" id="IPR025558">
    <property type="entry name" value="DUF4283"/>
</dbReference>
<dbReference type="Pfam" id="PF14111">
    <property type="entry name" value="DUF4283"/>
    <property type="match status" value="1"/>
</dbReference>
<keyword evidence="3" id="KW-1185">Reference proteome</keyword>
<dbReference type="InterPro" id="IPR036875">
    <property type="entry name" value="Znf_CCHC_sf"/>
</dbReference>